<dbReference type="PANTHER" id="PTHR14239">
    <property type="entry name" value="DUDULIN-RELATED"/>
    <property type="match status" value="1"/>
</dbReference>
<dbReference type="EMBL" id="BAABLP010000001">
    <property type="protein sequence ID" value="GAA4738114.1"/>
    <property type="molecule type" value="Genomic_DNA"/>
</dbReference>
<dbReference type="InterPro" id="IPR051267">
    <property type="entry name" value="STEAP_metalloreductase"/>
</dbReference>
<dbReference type="InterPro" id="IPR028939">
    <property type="entry name" value="P5C_Rdtase_cat_N"/>
</dbReference>
<name>A0ABP8YS03_9MICO</name>
<dbReference type="InterPro" id="IPR036291">
    <property type="entry name" value="NAD(P)-bd_dom_sf"/>
</dbReference>
<comment type="caution">
    <text evidence="3">The sequence shown here is derived from an EMBL/GenBank/DDBJ whole genome shotgun (WGS) entry which is preliminary data.</text>
</comment>
<accession>A0ABP8YS03</accession>
<dbReference type="SUPFAM" id="SSF51735">
    <property type="entry name" value="NAD(P)-binding Rossmann-fold domains"/>
    <property type="match status" value="1"/>
</dbReference>
<protein>
    <submittedName>
        <fullName evidence="3">NAD(P)-binding domain-containing protein</fullName>
    </submittedName>
</protein>
<gene>
    <name evidence="3" type="ORF">GCM10025783_05800</name>
</gene>
<sequence>MPVSNISTIGLIGAGHIGSQLARLAVQHGYKVVISNSRGPETLSGLIAELGDGATAATAEDAAKAGDIVVVTVPLKNVPDVPVAPLAGKTVIDTNNYYPERDGRIAGLDSAETTTAGLLQSHLPDSKVVKVFNHIFAADLTTANQPSGTPGRRALAVYGDDADARATVSALVDEFGFDTVDGGPLAESWRSERDQPAYVKPFDKDQLTAALAQGKRDING</sequence>
<dbReference type="PANTHER" id="PTHR14239:SF10">
    <property type="entry name" value="REDUCTASE"/>
    <property type="match status" value="1"/>
</dbReference>
<proteinExistence type="predicted"/>
<evidence type="ECO:0000259" key="2">
    <source>
        <dbReference type="Pfam" id="PF03807"/>
    </source>
</evidence>
<dbReference type="Proteomes" id="UP001500121">
    <property type="component" value="Unassembled WGS sequence"/>
</dbReference>
<keyword evidence="4" id="KW-1185">Reference proteome</keyword>
<evidence type="ECO:0000256" key="1">
    <source>
        <dbReference type="ARBA" id="ARBA00023002"/>
    </source>
</evidence>
<evidence type="ECO:0000313" key="4">
    <source>
        <dbReference type="Proteomes" id="UP001500121"/>
    </source>
</evidence>
<dbReference type="Pfam" id="PF03807">
    <property type="entry name" value="F420_oxidored"/>
    <property type="match status" value="1"/>
</dbReference>
<organism evidence="3 4">
    <name type="scientific">Amnibacterium soli</name>
    <dbReference type="NCBI Taxonomy" id="1282736"/>
    <lineage>
        <taxon>Bacteria</taxon>
        <taxon>Bacillati</taxon>
        <taxon>Actinomycetota</taxon>
        <taxon>Actinomycetes</taxon>
        <taxon>Micrococcales</taxon>
        <taxon>Microbacteriaceae</taxon>
        <taxon>Amnibacterium</taxon>
    </lineage>
</organism>
<dbReference type="Gene3D" id="3.40.50.720">
    <property type="entry name" value="NAD(P)-binding Rossmann-like Domain"/>
    <property type="match status" value="1"/>
</dbReference>
<reference evidence="4" key="1">
    <citation type="journal article" date="2019" name="Int. J. Syst. Evol. Microbiol.">
        <title>The Global Catalogue of Microorganisms (GCM) 10K type strain sequencing project: providing services to taxonomists for standard genome sequencing and annotation.</title>
        <authorList>
            <consortium name="The Broad Institute Genomics Platform"/>
            <consortium name="The Broad Institute Genome Sequencing Center for Infectious Disease"/>
            <person name="Wu L."/>
            <person name="Ma J."/>
        </authorList>
    </citation>
    <scope>NUCLEOTIDE SEQUENCE [LARGE SCALE GENOMIC DNA]</scope>
    <source>
        <strain evidence="4">JCM 19015</strain>
    </source>
</reference>
<evidence type="ECO:0000313" key="3">
    <source>
        <dbReference type="EMBL" id="GAA4738114.1"/>
    </source>
</evidence>
<keyword evidence="1" id="KW-0560">Oxidoreductase</keyword>
<feature type="domain" description="Pyrroline-5-carboxylate reductase catalytic N-terminal" evidence="2">
    <location>
        <begin position="8"/>
        <end position="97"/>
    </location>
</feature>